<evidence type="ECO:0000313" key="3">
    <source>
        <dbReference type="EMBL" id="SNR96662.1"/>
    </source>
</evidence>
<dbReference type="PANTHER" id="PTHR46825">
    <property type="entry name" value="D-ALANYL-D-ALANINE-CARBOXYPEPTIDASE/ENDOPEPTIDASE AMPH"/>
    <property type="match status" value="1"/>
</dbReference>
<reference evidence="3 4" key="1">
    <citation type="submission" date="2017-06" db="EMBL/GenBank/DDBJ databases">
        <authorList>
            <person name="Kim H.J."/>
            <person name="Triplett B.A."/>
        </authorList>
    </citation>
    <scope>NUCLEOTIDE SEQUENCE [LARGE SCALE GENOMIC DNA]</scope>
    <source>
        <strain evidence="3 4">DSM 25597</strain>
    </source>
</reference>
<dbReference type="SUPFAM" id="SSF56601">
    <property type="entry name" value="beta-lactamase/transpeptidase-like"/>
    <property type="match status" value="1"/>
</dbReference>
<dbReference type="PANTHER" id="PTHR46825:SF12">
    <property type="entry name" value="PENICILLIN-BINDING PROTEIN 4"/>
    <property type="match status" value="1"/>
</dbReference>
<dbReference type="Proteomes" id="UP000198379">
    <property type="component" value="Unassembled WGS sequence"/>
</dbReference>
<evidence type="ECO:0000259" key="2">
    <source>
        <dbReference type="Pfam" id="PF00144"/>
    </source>
</evidence>
<dbReference type="InterPro" id="IPR050491">
    <property type="entry name" value="AmpC-like"/>
</dbReference>
<dbReference type="Gene3D" id="3.40.710.10">
    <property type="entry name" value="DD-peptidase/beta-lactamase superfamily"/>
    <property type="match status" value="1"/>
</dbReference>
<dbReference type="InterPro" id="IPR001466">
    <property type="entry name" value="Beta-lactam-related"/>
</dbReference>
<dbReference type="EMBL" id="FZNY01000005">
    <property type="protein sequence ID" value="SNR96662.1"/>
    <property type="molecule type" value="Genomic_DNA"/>
</dbReference>
<dbReference type="InterPro" id="IPR012338">
    <property type="entry name" value="Beta-lactam/transpept-like"/>
</dbReference>
<gene>
    <name evidence="3" type="ORF">SAMN06265376_1055</name>
</gene>
<dbReference type="RefSeq" id="WP_179218181.1">
    <property type="nucleotide sequence ID" value="NZ_BMEP01000006.1"/>
</dbReference>
<keyword evidence="4" id="KW-1185">Reference proteome</keyword>
<evidence type="ECO:0000313" key="4">
    <source>
        <dbReference type="Proteomes" id="UP000198379"/>
    </source>
</evidence>
<evidence type="ECO:0000256" key="1">
    <source>
        <dbReference type="SAM" id="SignalP"/>
    </source>
</evidence>
<feature type="chain" id="PRO_5012082577" evidence="1">
    <location>
        <begin position="30"/>
        <end position="494"/>
    </location>
</feature>
<protein>
    <submittedName>
        <fullName evidence="3">CubicO group peptidase, beta-lactamase class C family</fullName>
    </submittedName>
</protein>
<dbReference type="Pfam" id="PF00144">
    <property type="entry name" value="Beta-lactamase"/>
    <property type="match status" value="1"/>
</dbReference>
<feature type="signal peptide" evidence="1">
    <location>
        <begin position="1"/>
        <end position="29"/>
    </location>
</feature>
<name>A0A239AMV6_9FLAO</name>
<proteinExistence type="predicted"/>
<dbReference type="AlphaFoldDB" id="A0A239AMV6"/>
<keyword evidence="1" id="KW-0732">Signal</keyword>
<sequence>MNTLTSINQKFATCLLLAITLLFCTSCNSQENFKKEASYLSLIENGLLPKVQIENDPVYYQLEERMKHYGAIGFSLTTIKDFEIEDSKGYGFCQKENNIKTNTNSVFRVGSISKSLTAILILKLQDKGILDIDTDIKNYLKSWKLPKSTFIENTPVTLRALLTHTSGLKKQQRVKLGDHGFVKGERIYTLNEILDGKTVLQPITFTSKPGEEFKYSNQGYNLIEKVIEDVTNQSFEDLAQELILTPFEMTNSTFKTVYPDKSNTTYCYAYKDEIVHEGFYKNIAQKCGGGLFSTSQDLAKFSIKVANIVNGKDAFLSSKLAKQIFSKEDYGLGFDLIKKEDLFLFSHSGRVPGFYSFMAMDPQKGNGFVMIVNSDGVDDLFREMLRSVSKTFEYDLWKPKQITKIDIDIRDYNNYVGNYKYDGADDNEVITVIIKNNQLYYQEFDEDEVYEYPLVPISKNVFIDGIDGNKIEFKTNGDAILGAIYDDEYSYTKI</sequence>
<accession>A0A239AMV6</accession>
<feature type="domain" description="Beta-lactamase-related" evidence="2">
    <location>
        <begin position="63"/>
        <end position="379"/>
    </location>
</feature>
<organism evidence="3 4">
    <name type="scientific">Dokdonia pacifica</name>
    <dbReference type="NCBI Taxonomy" id="1627892"/>
    <lineage>
        <taxon>Bacteria</taxon>
        <taxon>Pseudomonadati</taxon>
        <taxon>Bacteroidota</taxon>
        <taxon>Flavobacteriia</taxon>
        <taxon>Flavobacteriales</taxon>
        <taxon>Flavobacteriaceae</taxon>
        <taxon>Dokdonia</taxon>
    </lineage>
</organism>